<proteinExistence type="predicted"/>
<evidence type="ECO:0000313" key="1">
    <source>
        <dbReference type="EMBL" id="MFC4554698.1"/>
    </source>
</evidence>
<accession>A0ABV9D9W3</accession>
<gene>
    <name evidence="1" type="ORF">ACFO3F_05505</name>
</gene>
<keyword evidence="2" id="KW-1185">Reference proteome</keyword>
<sequence>MANDVPGGPGWVIRGDDLRPAITDLEAFRAGMRDDPLAGAVELLWSGRPAEADVLLAQQDPSVRVRALRADCRRDRGDAAGAVHDYDALVRECTGTAWEAVMRQHRGKALLATGAAQAALVEFERALALRTAAGAGDDLLASSRQAVDVARETVARQTAARSAIDAGLPGGDRTTAAG</sequence>
<dbReference type="RefSeq" id="WP_244925306.1">
    <property type="nucleotide sequence ID" value="NZ_CP033325.1"/>
</dbReference>
<evidence type="ECO:0000313" key="2">
    <source>
        <dbReference type="Proteomes" id="UP001595955"/>
    </source>
</evidence>
<dbReference type="Proteomes" id="UP001595955">
    <property type="component" value="Unassembled WGS sequence"/>
</dbReference>
<comment type="caution">
    <text evidence="1">The sequence shown here is derived from an EMBL/GenBank/DDBJ whole genome shotgun (WGS) entry which is preliminary data.</text>
</comment>
<reference evidence="2" key="1">
    <citation type="journal article" date="2019" name="Int. J. Syst. Evol. Microbiol.">
        <title>The Global Catalogue of Microorganisms (GCM) 10K type strain sequencing project: providing services to taxonomists for standard genome sequencing and annotation.</title>
        <authorList>
            <consortium name="The Broad Institute Genomics Platform"/>
            <consortium name="The Broad Institute Genome Sequencing Center for Infectious Disease"/>
            <person name="Wu L."/>
            <person name="Ma J."/>
        </authorList>
    </citation>
    <scope>NUCLEOTIDE SEQUENCE [LARGE SCALE GENOMIC DNA]</scope>
    <source>
        <strain evidence="2">JCM 3369</strain>
    </source>
</reference>
<organism evidence="1 2">
    <name type="scientific">Georgenia faecalis</name>
    <dbReference type="NCBI Taxonomy" id="2483799"/>
    <lineage>
        <taxon>Bacteria</taxon>
        <taxon>Bacillati</taxon>
        <taxon>Actinomycetota</taxon>
        <taxon>Actinomycetes</taxon>
        <taxon>Micrococcales</taxon>
        <taxon>Bogoriellaceae</taxon>
        <taxon>Georgenia</taxon>
    </lineage>
</organism>
<dbReference type="SUPFAM" id="SSF48452">
    <property type="entry name" value="TPR-like"/>
    <property type="match status" value="1"/>
</dbReference>
<evidence type="ECO:0008006" key="3">
    <source>
        <dbReference type="Google" id="ProtNLM"/>
    </source>
</evidence>
<dbReference type="InterPro" id="IPR011990">
    <property type="entry name" value="TPR-like_helical_dom_sf"/>
</dbReference>
<dbReference type="EMBL" id="JBHSGF010000003">
    <property type="protein sequence ID" value="MFC4554698.1"/>
    <property type="molecule type" value="Genomic_DNA"/>
</dbReference>
<name>A0ABV9D9W3_9MICO</name>
<protein>
    <recommendedName>
        <fullName evidence="3">Tetratricopeptide repeat protein</fullName>
    </recommendedName>
</protein>